<dbReference type="SUPFAM" id="SSF54211">
    <property type="entry name" value="Ribosomal protein S5 domain 2-like"/>
    <property type="match status" value="1"/>
</dbReference>
<comment type="caution">
    <text evidence="2">The sequence shown here is derived from an EMBL/GenBank/DDBJ whole genome shotgun (WGS) entry which is preliminary data.</text>
</comment>
<evidence type="ECO:0000313" key="3">
    <source>
        <dbReference type="Proteomes" id="UP001162060"/>
    </source>
</evidence>
<dbReference type="InterPro" id="IPR014721">
    <property type="entry name" value="Ribsml_uS5_D2-typ_fold_subgr"/>
</dbReference>
<gene>
    <name evidence="2" type="ORF">PM001_LOCUS10429</name>
</gene>
<dbReference type="Proteomes" id="UP001162060">
    <property type="component" value="Unassembled WGS sequence"/>
</dbReference>
<organism evidence="2 3">
    <name type="scientific">Peronospora matthiolae</name>
    <dbReference type="NCBI Taxonomy" id="2874970"/>
    <lineage>
        <taxon>Eukaryota</taxon>
        <taxon>Sar</taxon>
        <taxon>Stramenopiles</taxon>
        <taxon>Oomycota</taxon>
        <taxon>Peronosporomycetes</taxon>
        <taxon>Peronosporales</taxon>
        <taxon>Peronosporaceae</taxon>
        <taxon>Peronospora</taxon>
    </lineage>
</organism>
<evidence type="ECO:0000313" key="2">
    <source>
        <dbReference type="EMBL" id="CAK7925279.1"/>
    </source>
</evidence>
<dbReference type="Gene3D" id="3.30.230.10">
    <property type="match status" value="1"/>
</dbReference>
<reference evidence="2" key="1">
    <citation type="submission" date="2024-01" db="EMBL/GenBank/DDBJ databases">
        <authorList>
            <person name="Webb A."/>
        </authorList>
    </citation>
    <scope>NUCLEOTIDE SEQUENCE</scope>
    <source>
        <strain evidence="2">Pm1</strain>
    </source>
</reference>
<dbReference type="EMBL" id="CAKLBY020000086">
    <property type="protein sequence ID" value="CAK7925279.1"/>
    <property type="molecule type" value="Genomic_DNA"/>
</dbReference>
<dbReference type="AlphaFoldDB" id="A0AAV1TS76"/>
<accession>A0AAV1TS76</accession>
<name>A0AAV1TS76_9STRA</name>
<evidence type="ECO:0000256" key="1">
    <source>
        <dbReference type="SAM" id="MobiDB-lite"/>
    </source>
</evidence>
<feature type="region of interest" description="Disordered" evidence="1">
    <location>
        <begin position="27"/>
        <end position="48"/>
    </location>
</feature>
<sequence length="48" mass="5234">MASSAGPLCDEPVWGVAFVIDDVEFHKATDDEHTSEEEKADGKQIRTA</sequence>
<protein>
    <submittedName>
        <fullName evidence="2">Uncharacterized protein</fullName>
    </submittedName>
</protein>
<proteinExistence type="predicted"/>
<dbReference type="InterPro" id="IPR020568">
    <property type="entry name" value="Ribosomal_Su5_D2-typ_SF"/>
</dbReference>